<feature type="signal peptide" evidence="2">
    <location>
        <begin position="1"/>
        <end position="32"/>
    </location>
</feature>
<gene>
    <name evidence="3" type="ORF">ACKI1S_43560</name>
</gene>
<keyword evidence="2" id="KW-0732">Signal</keyword>
<feature type="chain" id="PRO_5046717312" description="DUF320 domain-containing protein" evidence="2">
    <location>
        <begin position="33"/>
        <end position="95"/>
    </location>
</feature>
<feature type="region of interest" description="Disordered" evidence="1">
    <location>
        <begin position="65"/>
        <end position="95"/>
    </location>
</feature>
<evidence type="ECO:0000256" key="1">
    <source>
        <dbReference type="SAM" id="MobiDB-lite"/>
    </source>
</evidence>
<protein>
    <recommendedName>
        <fullName evidence="5">DUF320 domain-containing protein</fullName>
    </recommendedName>
</protein>
<feature type="non-terminal residue" evidence="3">
    <location>
        <position position="95"/>
    </location>
</feature>
<accession>A0ABW9IYX6</accession>
<sequence length="95" mass="8952">MTKKTRVRIARIAAGAVIAAGASLTVAGVASADSNEGGLSGLVETLDGEPEAPGPLDCTIVVTPECESGGGENAGGENAGGENAGGENAGGENAG</sequence>
<comment type="caution">
    <text evidence="3">The sequence shown here is derived from an EMBL/GenBank/DDBJ whole genome shotgun (WGS) entry which is preliminary data.</text>
</comment>
<evidence type="ECO:0000313" key="4">
    <source>
        <dbReference type="Proteomes" id="UP001631993"/>
    </source>
</evidence>
<evidence type="ECO:0008006" key="5">
    <source>
        <dbReference type="Google" id="ProtNLM"/>
    </source>
</evidence>
<organism evidence="3 4">
    <name type="scientific">Streptomyces galilaeus</name>
    <dbReference type="NCBI Taxonomy" id="33899"/>
    <lineage>
        <taxon>Bacteria</taxon>
        <taxon>Bacillati</taxon>
        <taxon>Actinomycetota</taxon>
        <taxon>Actinomycetes</taxon>
        <taxon>Kitasatosporales</taxon>
        <taxon>Streptomycetaceae</taxon>
        <taxon>Streptomyces</taxon>
    </lineage>
</organism>
<keyword evidence="4" id="KW-1185">Reference proteome</keyword>
<evidence type="ECO:0000313" key="3">
    <source>
        <dbReference type="EMBL" id="MFM9652964.1"/>
    </source>
</evidence>
<dbReference type="EMBL" id="JBJVNE010000036">
    <property type="protein sequence ID" value="MFM9652964.1"/>
    <property type="molecule type" value="Genomic_DNA"/>
</dbReference>
<name>A0ABW9IYX6_STRGJ</name>
<dbReference type="Proteomes" id="UP001631993">
    <property type="component" value="Unassembled WGS sequence"/>
</dbReference>
<evidence type="ECO:0000256" key="2">
    <source>
        <dbReference type="SAM" id="SignalP"/>
    </source>
</evidence>
<proteinExistence type="predicted"/>
<feature type="compositionally biased region" description="Gly residues" evidence="1">
    <location>
        <begin position="68"/>
        <end position="95"/>
    </location>
</feature>
<reference evidence="3 4" key="1">
    <citation type="submission" date="2024-12" db="EMBL/GenBank/DDBJ databases">
        <title>Forecasting of Potato common scab and diversities of Pathogenic streptomyces spp. in china.</title>
        <authorList>
            <person name="Handique U."/>
            <person name="Wu J."/>
        </authorList>
    </citation>
    <scope>NUCLEOTIDE SEQUENCE [LARGE SCALE GENOMIC DNA]</scope>
    <source>
        <strain evidence="3 4">ZRIMU1585</strain>
    </source>
</reference>